<feature type="compositionally biased region" description="Basic and acidic residues" evidence="1">
    <location>
        <begin position="35"/>
        <end position="47"/>
    </location>
</feature>
<name>A0A212LL87_9HYPH</name>
<dbReference type="AlphaFoldDB" id="A0A212LL87"/>
<proteinExistence type="predicted"/>
<reference evidence="2" key="1">
    <citation type="submission" date="2016-08" db="EMBL/GenBank/DDBJ databases">
        <authorList>
            <person name="Seilhamer J.J."/>
        </authorList>
    </citation>
    <scope>NUCLEOTIDE SEQUENCE</scope>
    <source>
        <strain evidence="2">86</strain>
    </source>
</reference>
<feature type="region of interest" description="Disordered" evidence="1">
    <location>
        <begin position="1"/>
        <end position="56"/>
    </location>
</feature>
<protein>
    <submittedName>
        <fullName evidence="2">Uncharacterized protein</fullName>
    </submittedName>
</protein>
<accession>A0A212LL87</accession>
<gene>
    <name evidence="2" type="ORF">KL86PLE_70097</name>
</gene>
<sequence length="56" mass="6462">MDRRPPRRAPAGDGPFLIGAQRPFGNSLRGVGWRGFREPERSELPVREHRKHRKSS</sequence>
<organism evidence="2">
    <name type="scientific">uncultured Pleomorphomonas sp</name>
    <dbReference type="NCBI Taxonomy" id="442121"/>
    <lineage>
        <taxon>Bacteria</taxon>
        <taxon>Pseudomonadati</taxon>
        <taxon>Pseudomonadota</taxon>
        <taxon>Alphaproteobacteria</taxon>
        <taxon>Hyphomicrobiales</taxon>
        <taxon>Pleomorphomonadaceae</taxon>
        <taxon>Pleomorphomonas</taxon>
        <taxon>environmental samples</taxon>
    </lineage>
</organism>
<evidence type="ECO:0000313" key="2">
    <source>
        <dbReference type="EMBL" id="SCM78314.1"/>
    </source>
</evidence>
<evidence type="ECO:0000256" key="1">
    <source>
        <dbReference type="SAM" id="MobiDB-lite"/>
    </source>
</evidence>
<dbReference type="EMBL" id="FMJD01000011">
    <property type="protein sequence ID" value="SCM78314.1"/>
    <property type="molecule type" value="Genomic_DNA"/>
</dbReference>